<reference evidence="2" key="1">
    <citation type="journal article" date="2020" name="Stud. Mycol.">
        <title>101 Dothideomycetes genomes: a test case for predicting lifestyles and emergence of pathogens.</title>
        <authorList>
            <person name="Haridas S."/>
            <person name="Albert R."/>
            <person name="Binder M."/>
            <person name="Bloem J."/>
            <person name="Labutti K."/>
            <person name="Salamov A."/>
            <person name="Andreopoulos B."/>
            <person name="Baker S."/>
            <person name="Barry K."/>
            <person name="Bills G."/>
            <person name="Bluhm B."/>
            <person name="Cannon C."/>
            <person name="Castanera R."/>
            <person name="Culley D."/>
            <person name="Daum C."/>
            <person name="Ezra D."/>
            <person name="Gonzalez J."/>
            <person name="Henrissat B."/>
            <person name="Kuo A."/>
            <person name="Liang C."/>
            <person name="Lipzen A."/>
            <person name="Lutzoni F."/>
            <person name="Magnuson J."/>
            <person name="Mondo S."/>
            <person name="Nolan M."/>
            <person name="Ohm R."/>
            <person name="Pangilinan J."/>
            <person name="Park H.-J."/>
            <person name="Ramirez L."/>
            <person name="Alfaro M."/>
            <person name="Sun H."/>
            <person name="Tritt A."/>
            <person name="Yoshinaga Y."/>
            <person name="Zwiers L.-H."/>
            <person name="Turgeon B."/>
            <person name="Goodwin S."/>
            <person name="Spatafora J."/>
            <person name="Crous P."/>
            <person name="Grigoriev I."/>
        </authorList>
    </citation>
    <scope>NUCLEOTIDE SEQUENCE</scope>
    <source>
        <strain evidence="2">CBS 133067</strain>
    </source>
</reference>
<dbReference type="AlphaFoldDB" id="A0A9P4IE97"/>
<feature type="compositionally biased region" description="Low complexity" evidence="1">
    <location>
        <begin position="66"/>
        <end position="76"/>
    </location>
</feature>
<keyword evidence="3" id="KW-1185">Reference proteome</keyword>
<dbReference type="EMBL" id="ML978129">
    <property type="protein sequence ID" value="KAF2096631.1"/>
    <property type="molecule type" value="Genomic_DNA"/>
</dbReference>
<proteinExistence type="predicted"/>
<evidence type="ECO:0000313" key="2">
    <source>
        <dbReference type="EMBL" id="KAF2096631.1"/>
    </source>
</evidence>
<evidence type="ECO:0000313" key="3">
    <source>
        <dbReference type="Proteomes" id="UP000799772"/>
    </source>
</evidence>
<dbReference type="Proteomes" id="UP000799772">
    <property type="component" value="Unassembled WGS sequence"/>
</dbReference>
<feature type="compositionally biased region" description="Basic and acidic residues" evidence="1">
    <location>
        <begin position="45"/>
        <end position="58"/>
    </location>
</feature>
<evidence type="ECO:0000256" key="1">
    <source>
        <dbReference type="SAM" id="MobiDB-lite"/>
    </source>
</evidence>
<gene>
    <name evidence="2" type="ORF">NA57DRAFT_58534</name>
</gene>
<sequence length="181" mass="20151">MGVLTQEKTAPSPLDSPVGSEPEENVVVASQHEADTNKVHRNKRVHENSEDQSARDQNRSTSVNETCKSTKSSSSCVHATDPADLQCSSTSGAPSDAYTAAEKNDRRGRRWSTMPLISPDGFWFFAASSFSKLFFMSFCNGWRKSTRLVQFLFWYWENRLKPSSETALLSPLLDNLNAALP</sequence>
<organism evidence="2 3">
    <name type="scientific">Rhizodiscina lignyota</name>
    <dbReference type="NCBI Taxonomy" id="1504668"/>
    <lineage>
        <taxon>Eukaryota</taxon>
        <taxon>Fungi</taxon>
        <taxon>Dikarya</taxon>
        <taxon>Ascomycota</taxon>
        <taxon>Pezizomycotina</taxon>
        <taxon>Dothideomycetes</taxon>
        <taxon>Pleosporomycetidae</taxon>
        <taxon>Aulographales</taxon>
        <taxon>Rhizodiscinaceae</taxon>
        <taxon>Rhizodiscina</taxon>
    </lineage>
</organism>
<accession>A0A9P4IE97</accession>
<feature type="region of interest" description="Disordered" evidence="1">
    <location>
        <begin position="1"/>
        <end position="97"/>
    </location>
</feature>
<name>A0A9P4IE97_9PEZI</name>
<protein>
    <submittedName>
        <fullName evidence="2">Uncharacterized protein</fullName>
    </submittedName>
</protein>
<comment type="caution">
    <text evidence="2">The sequence shown here is derived from an EMBL/GenBank/DDBJ whole genome shotgun (WGS) entry which is preliminary data.</text>
</comment>